<dbReference type="EC" id="2.7.13.3" evidence="3"/>
<evidence type="ECO:0000259" key="12">
    <source>
        <dbReference type="PROSITE" id="PS50112"/>
    </source>
</evidence>
<organism evidence="15 16">
    <name type="scientific">Flavobacterium macacae</name>
    <dbReference type="NCBI Taxonomy" id="2488993"/>
    <lineage>
        <taxon>Bacteria</taxon>
        <taxon>Pseudomonadati</taxon>
        <taxon>Bacteroidota</taxon>
        <taxon>Flavobacteriia</taxon>
        <taxon>Flavobacteriales</taxon>
        <taxon>Flavobacteriaceae</taxon>
        <taxon>Flavobacterium</taxon>
    </lineage>
</organism>
<dbReference type="RefSeq" id="WP_125013842.1">
    <property type="nucleotide sequence ID" value="NZ_RQVR01000021.1"/>
</dbReference>
<feature type="domain" description="PAC" evidence="13">
    <location>
        <begin position="669"/>
        <end position="720"/>
    </location>
</feature>
<feature type="domain" description="CHASE" evidence="14">
    <location>
        <begin position="115"/>
        <end position="201"/>
    </location>
</feature>
<dbReference type="PROSITE" id="PS50109">
    <property type="entry name" value="HIS_KIN"/>
    <property type="match status" value="1"/>
</dbReference>
<evidence type="ECO:0000256" key="2">
    <source>
        <dbReference type="ARBA" id="ARBA00004370"/>
    </source>
</evidence>
<dbReference type="InterPro" id="IPR013655">
    <property type="entry name" value="PAS_fold_3"/>
</dbReference>
<keyword evidence="9 10" id="KW-0472">Membrane</keyword>
<evidence type="ECO:0000256" key="6">
    <source>
        <dbReference type="ARBA" id="ARBA00022692"/>
    </source>
</evidence>
<dbReference type="SMART" id="SM00091">
    <property type="entry name" value="PAS"/>
    <property type="match status" value="2"/>
</dbReference>
<evidence type="ECO:0000313" key="16">
    <source>
        <dbReference type="Proteomes" id="UP000271937"/>
    </source>
</evidence>
<dbReference type="CDD" id="cd00130">
    <property type="entry name" value="PAS"/>
    <property type="match status" value="2"/>
</dbReference>
<feature type="domain" description="PAS" evidence="12">
    <location>
        <begin position="593"/>
        <end position="653"/>
    </location>
</feature>
<evidence type="ECO:0000259" key="14">
    <source>
        <dbReference type="PROSITE" id="PS50839"/>
    </source>
</evidence>
<dbReference type="InterPro" id="IPR000700">
    <property type="entry name" value="PAS-assoc_C"/>
</dbReference>
<reference evidence="15 16" key="1">
    <citation type="submission" date="2018-11" db="EMBL/GenBank/DDBJ databases">
        <title>Flavobacterium sp. nov., YIM 102600 draft genome.</title>
        <authorList>
            <person name="Li G."/>
            <person name="Jiang Y."/>
        </authorList>
    </citation>
    <scope>NUCLEOTIDE SEQUENCE [LARGE SCALE GENOMIC DNA]</scope>
    <source>
        <strain evidence="15 16">YIM 102600</strain>
    </source>
</reference>
<feature type="transmembrane region" description="Helical" evidence="10">
    <location>
        <begin position="23"/>
        <end position="44"/>
    </location>
</feature>
<evidence type="ECO:0000256" key="9">
    <source>
        <dbReference type="ARBA" id="ARBA00023136"/>
    </source>
</evidence>
<dbReference type="GO" id="GO:0007165">
    <property type="term" value="P:signal transduction"/>
    <property type="evidence" value="ECO:0007669"/>
    <property type="project" value="UniProtKB-ARBA"/>
</dbReference>
<dbReference type="InterPro" id="IPR006189">
    <property type="entry name" value="CHASE_dom"/>
</dbReference>
<dbReference type="InterPro" id="IPR004358">
    <property type="entry name" value="Sig_transdc_His_kin-like_C"/>
</dbReference>
<name>A0A3P3W1R2_9FLAO</name>
<evidence type="ECO:0000256" key="8">
    <source>
        <dbReference type="ARBA" id="ARBA00022989"/>
    </source>
</evidence>
<dbReference type="OrthoDB" id="5522855at2"/>
<dbReference type="PROSITE" id="PS50839">
    <property type="entry name" value="CHASE"/>
    <property type="match status" value="1"/>
</dbReference>
<keyword evidence="16" id="KW-1185">Reference proteome</keyword>
<dbReference type="Pfam" id="PF02518">
    <property type="entry name" value="HATPase_c"/>
    <property type="match status" value="1"/>
</dbReference>
<dbReference type="PROSITE" id="PS50112">
    <property type="entry name" value="PAS"/>
    <property type="match status" value="2"/>
</dbReference>
<dbReference type="PANTHER" id="PTHR43304:SF1">
    <property type="entry name" value="PAC DOMAIN-CONTAINING PROTEIN"/>
    <property type="match status" value="1"/>
</dbReference>
<keyword evidence="4" id="KW-0597">Phosphoprotein</keyword>
<accession>A0A3P3W1R2</accession>
<keyword evidence="8 10" id="KW-1133">Transmembrane helix</keyword>
<dbReference type="Gene3D" id="3.30.450.20">
    <property type="entry name" value="PAS domain"/>
    <property type="match status" value="3"/>
</dbReference>
<evidence type="ECO:0000256" key="7">
    <source>
        <dbReference type="ARBA" id="ARBA00022777"/>
    </source>
</evidence>
<keyword evidence="5" id="KW-0808">Transferase</keyword>
<dbReference type="GO" id="GO:0004673">
    <property type="term" value="F:protein histidine kinase activity"/>
    <property type="evidence" value="ECO:0007669"/>
    <property type="project" value="UniProtKB-EC"/>
</dbReference>
<comment type="subcellular location">
    <subcellularLocation>
        <location evidence="2">Membrane</location>
    </subcellularLocation>
</comment>
<dbReference type="InterPro" id="IPR042240">
    <property type="entry name" value="CHASE_sf"/>
</dbReference>
<dbReference type="Pfam" id="PF03924">
    <property type="entry name" value="CHASE"/>
    <property type="match status" value="1"/>
</dbReference>
<dbReference type="InterPro" id="IPR036890">
    <property type="entry name" value="HATPase_C_sf"/>
</dbReference>
<dbReference type="GO" id="GO:0016020">
    <property type="term" value="C:membrane"/>
    <property type="evidence" value="ECO:0007669"/>
    <property type="project" value="UniProtKB-SubCell"/>
</dbReference>
<keyword evidence="6 10" id="KW-0812">Transmembrane</keyword>
<feature type="domain" description="PAS" evidence="12">
    <location>
        <begin position="303"/>
        <end position="374"/>
    </location>
</feature>
<evidence type="ECO:0000259" key="13">
    <source>
        <dbReference type="PROSITE" id="PS50113"/>
    </source>
</evidence>
<dbReference type="PANTHER" id="PTHR43304">
    <property type="entry name" value="PHYTOCHROME-LIKE PROTEIN CPH1"/>
    <property type="match status" value="1"/>
</dbReference>
<dbReference type="Proteomes" id="UP000271937">
    <property type="component" value="Unassembled WGS sequence"/>
</dbReference>
<comment type="caution">
    <text evidence="15">The sequence shown here is derived from an EMBL/GenBank/DDBJ whole genome shotgun (WGS) entry which is preliminary data.</text>
</comment>
<dbReference type="SMART" id="SM00086">
    <property type="entry name" value="PAC"/>
    <property type="match status" value="3"/>
</dbReference>
<dbReference type="InterPro" id="IPR001610">
    <property type="entry name" value="PAC"/>
</dbReference>
<evidence type="ECO:0000256" key="4">
    <source>
        <dbReference type="ARBA" id="ARBA00022553"/>
    </source>
</evidence>
<dbReference type="AlphaFoldDB" id="A0A3P3W1R2"/>
<feature type="domain" description="Histidine kinase" evidence="11">
    <location>
        <begin position="738"/>
        <end position="948"/>
    </location>
</feature>
<evidence type="ECO:0000256" key="10">
    <source>
        <dbReference type="SAM" id="Phobius"/>
    </source>
</evidence>
<dbReference type="SUPFAM" id="SSF55874">
    <property type="entry name" value="ATPase domain of HSP90 chaperone/DNA topoisomerase II/histidine kinase"/>
    <property type="match status" value="1"/>
</dbReference>
<dbReference type="InterPro" id="IPR000014">
    <property type="entry name" value="PAS"/>
</dbReference>
<evidence type="ECO:0000256" key="3">
    <source>
        <dbReference type="ARBA" id="ARBA00012438"/>
    </source>
</evidence>
<evidence type="ECO:0000313" key="15">
    <source>
        <dbReference type="EMBL" id="RRJ88981.1"/>
    </source>
</evidence>
<evidence type="ECO:0000256" key="5">
    <source>
        <dbReference type="ARBA" id="ARBA00022679"/>
    </source>
</evidence>
<comment type="catalytic activity">
    <reaction evidence="1">
        <text>ATP + protein L-histidine = ADP + protein N-phospho-L-histidine.</text>
        <dbReference type="EC" id="2.7.13.3"/>
    </reaction>
</comment>
<dbReference type="Gene3D" id="3.30.450.350">
    <property type="entry name" value="CHASE domain"/>
    <property type="match status" value="1"/>
</dbReference>
<dbReference type="PRINTS" id="PR00344">
    <property type="entry name" value="BCTRLSENSOR"/>
</dbReference>
<dbReference type="InterPro" id="IPR003594">
    <property type="entry name" value="HATPase_dom"/>
</dbReference>
<dbReference type="InterPro" id="IPR052162">
    <property type="entry name" value="Sensor_kinase/Photoreceptor"/>
</dbReference>
<dbReference type="NCBIfam" id="TIGR00229">
    <property type="entry name" value="sensory_box"/>
    <property type="match status" value="2"/>
</dbReference>
<dbReference type="PROSITE" id="PS50113">
    <property type="entry name" value="PAC"/>
    <property type="match status" value="2"/>
</dbReference>
<dbReference type="SUPFAM" id="SSF55785">
    <property type="entry name" value="PYP-like sensor domain (PAS domain)"/>
    <property type="match status" value="3"/>
</dbReference>
<protein>
    <recommendedName>
        <fullName evidence="3">histidine kinase</fullName>
        <ecNumber evidence="3">2.7.13.3</ecNumber>
    </recommendedName>
</protein>
<proteinExistence type="predicted"/>
<feature type="transmembrane region" description="Helical" evidence="10">
    <location>
        <begin position="257"/>
        <end position="283"/>
    </location>
</feature>
<dbReference type="EMBL" id="RQVR01000021">
    <property type="protein sequence ID" value="RRJ88981.1"/>
    <property type="molecule type" value="Genomic_DNA"/>
</dbReference>
<evidence type="ECO:0000256" key="1">
    <source>
        <dbReference type="ARBA" id="ARBA00000085"/>
    </source>
</evidence>
<gene>
    <name evidence="15" type="ORF">EG849_14030</name>
</gene>
<dbReference type="SMART" id="SM01079">
    <property type="entry name" value="CHASE"/>
    <property type="match status" value="1"/>
</dbReference>
<keyword evidence="7" id="KW-0418">Kinase</keyword>
<dbReference type="InterPro" id="IPR035965">
    <property type="entry name" value="PAS-like_dom_sf"/>
</dbReference>
<evidence type="ECO:0000259" key="11">
    <source>
        <dbReference type="PROSITE" id="PS50109"/>
    </source>
</evidence>
<sequence length="948" mass="109104">MIKKESKFSSVSSWILSRPKLSVFFVFIILVSAVTFLVSQRYLVIKENERREMSNILHVVQQNINQNLKNSYTTALTVALTVNDEGKSEDFEAISQKLKSSNSFVDALQLLPGGVIKYVYPLKGNEVTLDFDILNTKHLQKEALESIKTKKMYFAGPLNLKQGGVGVVGRLPIFKKNKFWGFSAVVVNLETLLEASGINSIDDSKYYFQFSKINPLTGKEVFFLSNKKNFSDKTFLEVSIPDGNWKIYLINKSRYGIFFDLLPSSILGLLFACFLSLFIYSLLKKPSELQILVHAQATKLLTNEFKFKTIFQQAAVGIVHVDTLTGKLIESNKKFSQMLGYSFEELVTKSFRDITHPDDFDEDTEKMEALKSEKIRSFSIQKRYVHKNGSIIWVNKTTSPIWKKNEKPSTHISIIEDITQQKISEEAIIKSEFRFKSLFEDSPIALWEEDFSLLKKYLDEKNFSQKSESEIREYLNSNLEFVRHCISLVKIIDINNECLTLHYPKTREDLMSQLNNVINNDAMDTFKEQILAIVKGKKTLVIDSKVKRDNGEFRDISLRWNLMRGHEETLERVIISTEDITVRKASEEIIIQSQKKIESLIDTIDGIVWECDYDTYTFTYVNNKAEEITGYSKEEWMSDGNFWGNTIHPEDREWVINFCSFQSKTNPRYDFEYRMIAKDGSIIWIRDIVNVIKENGKPVTLKGIMIDISESKQAEKDLNNSFDLVTEQNKRLLNFSYIVSHNLRSHTSNIQSIATLIETVESDEERLQLINMLQTVSNTLNETLYNLNEVVNIQTNINLIIENLNLSKNINKTINILSEQIQFKKAMIQNKVNPDVFVNYNPAYLESILLNFISNSLRYSHSERTPTVTLKSYNENGKTVLEISDNGIGMDLKKYGDKLFGMYKTFHENPDSKGIGLFITKNQIDAMDGNVSVESEPNVGTTFKIHFN</sequence>
<dbReference type="InterPro" id="IPR005467">
    <property type="entry name" value="His_kinase_dom"/>
</dbReference>
<feature type="domain" description="PAC" evidence="13">
    <location>
        <begin position="378"/>
        <end position="430"/>
    </location>
</feature>
<dbReference type="Pfam" id="PF08447">
    <property type="entry name" value="PAS_3"/>
    <property type="match status" value="2"/>
</dbReference>
<dbReference type="Gene3D" id="3.30.565.10">
    <property type="entry name" value="Histidine kinase-like ATPase, C-terminal domain"/>
    <property type="match status" value="1"/>
</dbReference>
<dbReference type="SMART" id="SM00387">
    <property type="entry name" value="HATPase_c"/>
    <property type="match status" value="1"/>
</dbReference>